<name>A0A7R7DWN1_9ACTN</name>
<dbReference type="GO" id="GO:0016020">
    <property type="term" value="C:membrane"/>
    <property type="evidence" value="ECO:0007669"/>
    <property type="project" value="UniProtKB-SubCell"/>
</dbReference>
<keyword evidence="4" id="KW-0125">Carotenoid biosynthesis</keyword>
<evidence type="ECO:0000256" key="8">
    <source>
        <dbReference type="SAM" id="Phobius"/>
    </source>
</evidence>
<gene>
    <name evidence="10" type="ORF">Athai_67570</name>
</gene>
<keyword evidence="7" id="KW-0413">Isomerase</keyword>
<keyword evidence="5 8" id="KW-1133">Transmembrane helix</keyword>
<evidence type="ECO:0000256" key="6">
    <source>
        <dbReference type="ARBA" id="ARBA00023136"/>
    </source>
</evidence>
<evidence type="ECO:0000259" key="9">
    <source>
        <dbReference type="Pfam" id="PF18916"/>
    </source>
</evidence>
<dbReference type="KEGG" id="atl:Athai_67570"/>
<feature type="transmembrane region" description="Helical" evidence="8">
    <location>
        <begin position="33"/>
        <end position="51"/>
    </location>
</feature>
<keyword evidence="11" id="KW-1185">Reference proteome</keyword>
<protein>
    <submittedName>
        <fullName evidence="10">Lycopene cyclase</fullName>
    </submittedName>
</protein>
<dbReference type="Pfam" id="PF18916">
    <property type="entry name" value="Lycopene_cyc"/>
    <property type="match status" value="1"/>
</dbReference>
<dbReference type="Proteomes" id="UP000611640">
    <property type="component" value="Chromosome"/>
</dbReference>
<accession>A0A7R7DWN1</accession>
<proteinExistence type="predicted"/>
<dbReference type="GO" id="GO:0045436">
    <property type="term" value="F:lycopene beta cyclase activity"/>
    <property type="evidence" value="ECO:0007669"/>
    <property type="project" value="UniProtKB-ARBA"/>
</dbReference>
<dbReference type="AlphaFoldDB" id="A0A7R7DWN1"/>
<evidence type="ECO:0000256" key="3">
    <source>
        <dbReference type="ARBA" id="ARBA00022692"/>
    </source>
</evidence>
<dbReference type="GO" id="GO:0016117">
    <property type="term" value="P:carotenoid biosynthetic process"/>
    <property type="evidence" value="ECO:0007669"/>
    <property type="project" value="UniProtKB-KW"/>
</dbReference>
<evidence type="ECO:0000313" key="10">
    <source>
        <dbReference type="EMBL" id="BCJ39254.1"/>
    </source>
</evidence>
<dbReference type="GO" id="GO:0016872">
    <property type="term" value="F:intramolecular lyase activity"/>
    <property type="evidence" value="ECO:0007669"/>
    <property type="project" value="InterPro"/>
</dbReference>
<feature type="domain" description="Lycopene cyclase" evidence="9">
    <location>
        <begin position="17"/>
        <end position="93"/>
    </location>
</feature>
<evidence type="ECO:0000256" key="7">
    <source>
        <dbReference type="ARBA" id="ARBA00023235"/>
    </source>
</evidence>
<evidence type="ECO:0000313" key="11">
    <source>
        <dbReference type="Proteomes" id="UP000611640"/>
    </source>
</evidence>
<evidence type="ECO:0000256" key="5">
    <source>
        <dbReference type="ARBA" id="ARBA00022989"/>
    </source>
</evidence>
<dbReference type="RefSeq" id="WP_203965156.1">
    <property type="nucleotide sequence ID" value="NZ_AP023355.1"/>
</dbReference>
<sequence length="119" mass="12833">MIGEYTLGAIVAPPLALAVAALLRTGLLCRGRFWLTVAITLAFQVPVDGYLTRLSDPIVRYRDAATCGIRFPWDIPIEDFGFGFALVVCTLAIWVRLSRRPTAGPAGTGREVTGAGARR</sequence>
<evidence type="ECO:0000256" key="1">
    <source>
        <dbReference type="ARBA" id="ARBA00004141"/>
    </source>
</evidence>
<comment type="pathway">
    <text evidence="2">Carotenoid biosynthesis.</text>
</comment>
<feature type="transmembrane region" description="Helical" evidence="8">
    <location>
        <begin position="80"/>
        <end position="97"/>
    </location>
</feature>
<keyword evidence="3 8" id="KW-0812">Transmembrane</keyword>
<evidence type="ECO:0000256" key="4">
    <source>
        <dbReference type="ARBA" id="ARBA00022746"/>
    </source>
</evidence>
<dbReference type="NCBIfam" id="TIGR03462">
    <property type="entry name" value="CarR_dom_SF"/>
    <property type="match status" value="1"/>
</dbReference>
<feature type="transmembrane region" description="Helical" evidence="8">
    <location>
        <begin position="6"/>
        <end position="26"/>
    </location>
</feature>
<reference evidence="10 11" key="1">
    <citation type="submission" date="2020-08" db="EMBL/GenBank/DDBJ databases">
        <title>Whole genome shotgun sequence of Actinocatenispora thailandica NBRC 105041.</title>
        <authorList>
            <person name="Komaki H."/>
            <person name="Tamura T."/>
        </authorList>
    </citation>
    <scope>NUCLEOTIDE SEQUENCE [LARGE SCALE GENOMIC DNA]</scope>
    <source>
        <strain evidence="10 11">NBRC 105041</strain>
    </source>
</reference>
<dbReference type="EMBL" id="AP023355">
    <property type="protein sequence ID" value="BCJ39254.1"/>
    <property type="molecule type" value="Genomic_DNA"/>
</dbReference>
<comment type="subcellular location">
    <subcellularLocation>
        <location evidence="1">Membrane</location>
        <topology evidence="1">Multi-pass membrane protein</topology>
    </subcellularLocation>
</comment>
<evidence type="ECO:0000256" key="2">
    <source>
        <dbReference type="ARBA" id="ARBA00004829"/>
    </source>
</evidence>
<organism evidence="10 11">
    <name type="scientific">Actinocatenispora thailandica</name>
    <dbReference type="NCBI Taxonomy" id="227318"/>
    <lineage>
        <taxon>Bacteria</taxon>
        <taxon>Bacillati</taxon>
        <taxon>Actinomycetota</taxon>
        <taxon>Actinomycetes</taxon>
        <taxon>Micromonosporales</taxon>
        <taxon>Micromonosporaceae</taxon>
        <taxon>Actinocatenispora</taxon>
    </lineage>
</organism>
<keyword evidence="6 8" id="KW-0472">Membrane</keyword>
<dbReference type="InterPro" id="IPR017825">
    <property type="entry name" value="Lycopene_cyclase_dom"/>
</dbReference>